<evidence type="ECO:0000256" key="2">
    <source>
        <dbReference type="ARBA" id="ARBA00009670"/>
    </source>
</evidence>
<evidence type="ECO:0000256" key="5">
    <source>
        <dbReference type="ARBA" id="ARBA00022840"/>
    </source>
</evidence>
<dbReference type="InterPro" id="IPR051409">
    <property type="entry name" value="Atypical_kinase_ADCK"/>
</dbReference>
<reference evidence="7 8" key="1">
    <citation type="submission" date="2020-04" db="EMBL/GenBank/DDBJ databases">
        <authorList>
            <person name="Alioto T."/>
            <person name="Alioto T."/>
            <person name="Gomez Garrido J."/>
        </authorList>
    </citation>
    <scope>NUCLEOTIDE SEQUENCE [LARGE SCALE GENOMIC DNA]</scope>
</reference>
<dbReference type="GO" id="GO:0006744">
    <property type="term" value="P:ubiquinone biosynthetic process"/>
    <property type="evidence" value="ECO:0007669"/>
    <property type="project" value="TreeGrafter"/>
</dbReference>
<dbReference type="PANTHER" id="PTHR43851:SF3">
    <property type="entry name" value="COENZYME Q8"/>
    <property type="match status" value="1"/>
</dbReference>
<dbReference type="GO" id="GO:0016740">
    <property type="term" value="F:transferase activity"/>
    <property type="evidence" value="ECO:0007669"/>
    <property type="project" value="UniProtKB-KW"/>
</dbReference>
<keyword evidence="3" id="KW-0808">Transferase</keyword>
<evidence type="ECO:0000313" key="8">
    <source>
        <dbReference type="Proteomes" id="UP000494165"/>
    </source>
</evidence>
<proteinExistence type="inferred from homology"/>
<sequence length="619" mass="68886">MALGKDVAALMRGLQLVAKEAAKLGEAECARRLENSSIRALLNTEGKKLSQCLAEAVSTPNLQDRIGKAAVETAERSQMVVEGLRALASHYAGKPYTASGGTAESLESLQGFKIPEDPFATFQESIEKVMPVKNEANKDEQIVKRTPPKPVEEEPKVPNFQKQSVKIKPKVKTTLSENAKQRAVPSTRIGRLISFGSLAAGLGVGTVAEASRRALGLAEKSGPVLDASSFLSEANAERIVNTLCKVRGAALKIGQILSIQDNSIISPQLQKAFERVRQSADFMPTWQVEKVLASELGSDWRSKVASFETKPFAAASIGQVHLATLHDGTDVAMKIQYPGVAKGIESDIDNLVSLLKVWKIFPEGLFIDNLVEVAKRELAWEVDYEREALCTKRYREMMAPYPEYVVPNVVDELCTKQIFTSELISGVPVDQCVNMDEETRKRIAMLIMELTLKELFEFRYMQTDPNWSNFFYDPDTGRLCLLDFGATREYDKAFMDMYIQVIKSAADGDREGVLKMSQAMGFLTGYESKAMENAHVDTVMILGETFRSDEPFNFGRQNTTRRVQSQVPTMLAHRLCPPPEQIYSLHRKLSGVFLLCAKLDVAISCRPMLQRVWLDYRFG</sequence>
<keyword evidence="4" id="KW-0547">Nucleotide-binding</keyword>
<dbReference type="InterPro" id="IPR011009">
    <property type="entry name" value="Kinase-like_dom_sf"/>
</dbReference>
<dbReference type="OrthoDB" id="201153at2759"/>
<evidence type="ECO:0000256" key="3">
    <source>
        <dbReference type="ARBA" id="ARBA00022679"/>
    </source>
</evidence>
<dbReference type="PANTHER" id="PTHR43851">
    <property type="match status" value="1"/>
</dbReference>
<dbReference type="InterPro" id="IPR004147">
    <property type="entry name" value="ABC1_dom"/>
</dbReference>
<keyword evidence="8" id="KW-1185">Reference proteome</keyword>
<evidence type="ECO:0000259" key="6">
    <source>
        <dbReference type="Pfam" id="PF03109"/>
    </source>
</evidence>
<organism evidence="7 8">
    <name type="scientific">Cloeon dipterum</name>
    <dbReference type="NCBI Taxonomy" id="197152"/>
    <lineage>
        <taxon>Eukaryota</taxon>
        <taxon>Metazoa</taxon>
        <taxon>Ecdysozoa</taxon>
        <taxon>Arthropoda</taxon>
        <taxon>Hexapoda</taxon>
        <taxon>Insecta</taxon>
        <taxon>Pterygota</taxon>
        <taxon>Palaeoptera</taxon>
        <taxon>Ephemeroptera</taxon>
        <taxon>Pisciforma</taxon>
        <taxon>Baetidae</taxon>
        <taxon>Cloeon</taxon>
    </lineage>
</organism>
<evidence type="ECO:0000256" key="4">
    <source>
        <dbReference type="ARBA" id="ARBA00022741"/>
    </source>
</evidence>
<keyword evidence="5" id="KW-0067">ATP-binding</keyword>
<dbReference type="SUPFAM" id="SSF56112">
    <property type="entry name" value="Protein kinase-like (PK-like)"/>
    <property type="match status" value="1"/>
</dbReference>
<dbReference type="GO" id="GO:0005524">
    <property type="term" value="F:ATP binding"/>
    <property type="evidence" value="ECO:0007669"/>
    <property type="project" value="UniProtKB-KW"/>
</dbReference>
<comment type="caution">
    <text evidence="7">The sequence shown here is derived from an EMBL/GenBank/DDBJ whole genome shotgun (WGS) entry which is preliminary data.</text>
</comment>
<evidence type="ECO:0000256" key="1">
    <source>
        <dbReference type="ARBA" id="ARBA00004749"/>
    </source>
</evidence>
<dbReference type="Proteomes" id="UP000494165">
    <property type="component" value="Unassembled WGS sequence"/>
</dbReference>
<feature type="domain" description="ABC1 atypical kinase-like" evidence="6">
    <location>
        <begin position="276"/>
        <end position="516"/>
    </location>
</feature>
<protein>
    <recommendedName>
        <fullName evidence="6">ABC1 atypical kinase-like domain-containing protein</fullName>
    </recommendedName>
</protein>
<evidence type="ECO:0000313" key="7">
    <source>
        <dbReference type="EMBL" id="CAB3375303.1"/>
    </source>
</evidence>
<accession>A0A8S1D561</accession>
<dbReference type="EMBL" id="CADEPI010000110">
    <property type="protein sequence ID" value="CAB3375303.1"/>
    <property type="molecule type" value="Genomic_DNA"/>
</dbReference>
<dbReference type="CDD" id="cd13970">
    <property type="entry name" value="ABC1_ADCK3"/>
    <property type="match status" value="1"/>
</dbReference>
<dbReference type="AlphaFoldDB" id="A0A8S1D561"/>
<name>A0A8S1D561_9INSE</name>
<dbReference type="Pfam" id="PF03109">
    <property type="entry name" value="ABC1"/>
    <property type="match status" value="1"/>
</dbReference>
<dbReference type="InterPro" id="IPR034646">
    <property type="entry name" value="ADCK3_dom"/>
</dbReference>
<comment type="similarity">
    <text evidence="2">Belongs to the protein kinase superfamily. ADCK protein kinase family.</text>
</comment>
<comment type="pathway">
    <text evidence="1">Cofactor biosynthesis; ubiquinone biosynthesis.</text>
</comment>
<gene>
    <name evidence="7" type="ORF">CLODIP_2_CD05764</name>
</gene>